<evidence type="ECO:0000259" key="1">
    <source>
        <dbReference type="Pfam" id="PF02558"/>
    </source>
</evidence>
<accession>A0A410QFL1</accession>
<sequence>MIFFYELRNLYEIFDLWCGVIGSIFAGKLASSGCDVTVLARGKQFNELKKHGVILMRPGAKKQEQVFVKVIDTLTPEDINGQVNYFIGKGFMRIFQTTTFAEYSGKITQRLDVLVQIFRKTRIPAVTTRNMDNWQKNHVAIVTSIGNALYRYDGDNYAFSRSYKDVRLMISGIKEGFSVLNRLGIKTTPTKLNFFKLPTGLLAIIFKVFMGTI</sequence>
<evidence type="ECO:0000313" key="3">
    <source>
        <dbReference type="Proteomes" id="UP000287969"/>
    </source>
</evidence>
<dbReference type="Gene3D" id="3.40.50.720">
    <property type="entry name" value="NAD(P)-binding Rossmann-like Domain"/>
    <property type="match status" value="1"/>
</dbReference>
<organism evidence="2 3">
    <name type="scientific">Acidilutibacter cellobiosedens</name>
    <dbReference type="NCBI Taxonomy" id="2507161"/>
    <lineage>
        <taxon>Bacteria</taxon>
        <taxon>Bacillati</taxon>
        <taxon>Bacillota</taxon>
        <taxon>Tissierellia</taxon>
        <taxon>Tissierellales</taxon>
        <taxon>Acidilutibacteraceae</taxon>
        <taxon>Acidilutibacter</taxon>
    </lineage>
</organism>
<feature type="domain" description="Ketopantoate reductase N-terminal" evidence="1">
    <location>
        <begin position="18"/>
        <end position="66"/>
    </location>
</feature>
<reference evidence="3" key="1">
    <citation type="submission" date="2019-01" db="EMBL/GenBank/DDBJ databases">
        <title>Draft genomes of a novel of Sporanaerobacter strains.</title>
        <authorList>
            <person name="Ma S."/>
        </authorList>
    </citation>
    <scope>NUCLEOTIDE SEQUENCE [LARGE SCALE GENOMIC DNA]</scope>
    <source>
        <strain evidence="3">NJN-17</strain>
    </source>
</reference>
<gene>
    <name evidence="2" type="ORF">EQM13_15490</name>
</gene>
<keyword evidence="3" id="KW-1185">Reference proteome</keyword>
<dbReference type="Proteomes" id="UP000287969">
    <property type="component" value="Chromosome"/>
</dbReference>
<dbReference type="AlphaFoldDB" id="A0A410QFL1"/>
<dbReference type="OrthoDB" id="9793586at2"/>
<dbReference type="InterPro" id="IPR013332">
    <property type="entry name" value="KPR_N"/>
</dbReference>
<dbReference type="Pfam" id="PF02558">
    <property type="entry name" value="ApbA"/>
    <property type="match status" value="1"/>
</dbReference>
<dbReference type="KEGG" id="spoa:EQM13_15490"/>
<name>A0A410QFL1_9FIRM</name>
<proteinExistence type="predicted"/>
<evidence type="ECO:0000313" key="2">
    <source>
        <dbReference type="EMBL" id="QAT62872.1"/>
    </source>
</evidence>
<dbReference type="EMBL" id="CP035282">
    <property type="protein sequence ID" value="QAT62872.1"/>
    <property type="molecule type" value="Genomic_DNA"/>
</dbReference>
<protein>
    <recommendedName>
        <fullName evidence="1">Ketopantoate reductase N-terminal domain-containing protein</fullName>
    </recommendedName>
</protein>